<evidence type="ECO:0000256" key="8">
    <source>
        <dbReference type="HAMAP-Rule" id="MF_00422"/>
    </source>
</evidence>
<keyword evidence="4 8" id="KW-0653">Protein transport</keyword>
<dbReference type="GO" id="GO:0065002">
    <property type="term" value="P:intracellular protein transmembrane transport"/>
    <property type="evidence" value="ECO:0007669"/>
    <property type="project" value="UniProtKB-UniRule"/>
</dbReference>
<dbReference type="Gene3D" id="1.20.5.1030">
    <property type="entry name" value="Preprotein translocase secy subunit"/>
    <property type="match status" value="1"/>
</dbReference>
<comment type="function">
    <text evidence="8">Essential subunit of the Sec protein translocation channel SecYEG. Clamps together the 2 halves of SecY. May contact the channel plug during translocation.</text>
</comment>
<keyword evidence="5 8" id="KW-1133">Transmembrane helix</keyword>
<dbReference type="InterPro" id="IPR001901">
    <property type="entry name" value="Translocase_SecE/Sec61-g"/>
</dbReference>
<proteinExistence type="inferred from homology"/>
<dbReference type="GO" id="GO:0006605">
    <property type="term" value="P:protein targeting"/>
    <property type="evidence" value="ECO:0007669"/>
    <property type="project" value="UniProtKB-UniRule"/>
</dbReference>
<comment type="subunit">
    <text evidence="8">Component of the Sec protein translocase complex. Heterotrimer consisting of SecY, SecE and SecG subunits. The heterotrimers can form oligomers, although 1 heterotrimer is thought to be able to translocate proteins. Interacts with the ribosome. Interacts with SecDF, and other proteins may be involved. Interacts with SecA.</text>
</comment>
<feature type="transmembrane region" description="Helical" evidence="8">
    <location>
        <begin position="31"/>
        <end position="52"/>
    </location>
</feature>
<keyword evidence="7 8" id="KW-0472">Membrane</keyword>
<dbReference type="Proteomes" id="UP000249873">
    <property type="component" value="Chromosome"/>
</dbReference>
<keyword evidence="6 8" id="KW-0811">Translocation</keyword>
<dbReference type="InterPro" id="IPR005807">
    <property type="entry name" value="SecE_bac"/>
</dbReference>
<dbReference type="AlphaFoldDB" id="A0A2Z4GEA3"/>
<dbReference type="EMBL" id="CP029480">
    <property type="protein sequence ID" value="AWV99318.1"/>
    <property type="molecule type" value="Genomic_DNA"/>
</dbReference>
<evidence type="ECO:0000256" key="2">
    <source>
        <dbReference type="ARBA" id="ARBA00022448"/>
    </source>
</evidence>
<evidence type="ECO:0000313" key="9">
    <source>
        <dbReference type="EMBL" id="AWV99318.1"/>
    </source>
</evidence>
<dbReference type="HAMAP" id="MF_00422">
    <property type="entry name" value="SecE"/>
    <property type="match status" value="1"/>
</dbReference>
<reference evidence="9 10" key="1">
    <citation type="submission" date="2018-05" db="EMBL/GenBank/DDBJ databases">
        <title>Complete genome sequence of Arcticibacterium luteifluviistationis SM1504T, a cytophagaceae bacterium isolated from Arctic surface seawater.</title>
        <authorList>
            <person name="Li Y."/>
            <person name="Qin Q.-L."/>
        </authorList>
    </citation>
    <scope>NUCLEOTIDE SEQUENCE [LARGE SCALE GENOMIC DNA]</scope>
    <source>
        <strain evidence="9 10">SM1504</strain>
    </source>
</reference>
<dbReference type="OrthoDB" id="9810735at2"/>
<dbReference type="NCBIfam" id="TIGR00964">
    <property type="entry name" value="secE_bact"/>
    <property type="match status" value="1"/>
</dbReference>
<name>A0A2Z4GEA3_9BACT</name>
<dbReference type="GO" id="GO:0005886">
    <property type="term" value="C:plasma membrane"/>
    <property type="evidence" value="ECO:0007669"/>
    <property type="project" value="UniProtKB-SubCell"/>
</dbReference>
<sequence>MEKLQSFVKESWHEITNEVTWPKFSELQASATLVLIASIIFALVVGAIDFVIDNGLKLLYQSF</sequence>
<evidence type="ECO:0000256" key="6">
    <source>
        <dbReference type="ARBA" id="ARBA00023010"/>
    </source>
</evidence>
<dbReference type="InterPro" id="IPR038379">
    <property type="entry name" value="SecE_sf"/>
</dbReference>
<dbReference type="RefSeq" id="WP_111372623.1">
    <property type="nucleotide sequence ID" value="NZ_CP029480.1"/>
</dbReference>
<evidence type="ECO:0000256" key="3">
    <source>
        <dbReference type="ARBA" id="ARBA00022692"/>
    </source>
</evidence>
<accession>A0A2Z4GEA3</accession>
<evidence type="ECO:0000256" key="1">
    <source>
        <dbReference type="ARBA" id="ARBA00004370"/>
    </source>
</evidence>
<keyword evidence="8" id="KW-1003">Cell membrane</keyword>
<dbReference type="GO" id="GO:0008320">
    <property type="term" value="F:protein transmembrane transporter activity"/>
    <property type="evidence" value="ECO:0007669"/>
    <property type="project" value="UniProtKB-UniRule"/>
</dbReference>
<dbReference type="KEGG" id="als:DJ013_14560"/>
<keyword evidence="3 8" id="KW-0812">Transmembrane</keyword>
<evidence type="ECO:0000256" key="4">
    <source>
        <dbReference type="ARBA" id="ARBA00022927"/>
    </source>
</evidence>
<evidence type="ECO:0000313" key="10">
    <source>
        <dbReference type="Proteomes" id="UP000249873"/>
    </source>
</evidence>
<keyword evidence="2 8" id="KW-0813">Transport</keyword>
<evidence type="ECO:0000256" key="7">
    <source>
        <dbReference type="ARBA" id="ARBA00023136"/>
    </source>
</evidence>
<dbReference type="Pfam" id="PF00584">
    <property type="entry name" value="SecE"/>
    <property type="match status" value="1"/>
</dbReference>
<organism evidence="9 10">
    <name type="scientific">Arcticibacterium luteifluviistationis</name>
    <dbReference type="NCBI Taxonomy" id="1784714"/>
    <lineage>
        <taxon>Bacteria</taxon>
        <taxon>Pseudomonadati</taxon>
        <taxon>Bacteroidota</taxon>
        <taxon>Cytophagia</taxon>
        <taxon>Cytophagales</taxon>
        <taxon>Leadbetterellaceae</taxon>
        <taxon>Arcticibacterium</taxon>
    </lineage>
</organism>
<comment type="subcellular location">
    <subcellularLocation>
        <location evidence="8">Cell membrane</location>
        <topology evidence="8">Single-pass membrane protein</topology>
    </subcellularLocation>
    <subcellularLocation>
        <location evidence="1">Membrane</location>
    </subcellularLocation>
</comment>
<comment type="similarity">
    <text evidence="8">Belongs to the SecE/SEC61-gamma family.</text>
</comment>
<evidence type="ECO:0000256" key="5">
    <source>
        <dbReference type="ARBA" id="ARBA00022989"/>
    </source>
</evidence>
<protein>
    <recommendedName>
        <fullName evidence="8">Protein translocase subunit SecE</fullName>
    </recommendedName>
</protein>
<keyword evidence="10" id="KW-1185">Reference proteome</keyword>
<gene>
    <name evidence="8 9" type="primary">secE</name>
    <name evidence="9" type="ORF">DJ013_14560</name>
</gene>
<dbReference type="GO" id="GO:0043952">
    <property type="term" value="P:protein transport by the Sec complex"/>
    <property type="evidence" value="ECO:0007669"/>
    <property type="project" value="UniProtKB-UniRule"/>
</dbReference>
<dbReference type="GO" id="GO:0009306">
    <property type="term" value="P:protein secretion"/>
    <property type="evidence" value="ECO:0007669"/>
    <property type="project" value="UniProtKB-UniRule"/>
</dbReference>